<gene>
    <name evidence="2" type="ORF">SVUK_LOCUS15202</name>
</gene>
<dbReference type="Proteomes" id="UP000270094">
    <property type="component" value="Unassembled WGS sequence"/>
</dbReference>
<organism evidence="2 3">
    <name type="scientific">Strongylus vulgaris</name>
    <name type="common">Blood worm</name>
    <dbReference type="NCBI Taxonomy" id="40348"/>
    <lineage>
        <taxon>Eukaryota</taxon>
        <taxon>Metazoa</taxon>
        <taxon>Ecdysozoa</taxon>
        <taxon>Nematoda</taxon>
        <taxon>Chromadorea</taxon>
        <taxon>Rhabditida</taxon>
        <taxon>Rhabditina</taxon>
        <taxon>Rhabditomorpha</taxon>
        <taxon>Strongyloidea</taxon>
        <taxon>Strongylidae</taxon>
        <taxon>Strongylus</taxon>
    </lineage>
</organism>
<keyword evidence="3" id="KW-1185">Reference proteome</keyword>
<evidence type="ECO:0000256" key="1">
    <source>
        <dbReference type="SAM" id="Phobius"/>
    </source>
</evidence>
<reference evidence="2 3" key="1">
    <citation type="submission" date="2018-11" db="EMBL/GenBank/DDBJ databases">
        <authorList>
            <consortium name="Pathogen Informatics"/>
        </authorList>
    </citation>
    <scope>NUCLEOTIDE SEQUENCE [LARGE SCALE GENOMIC DNA]</scope>
</reference>
<keyword evidence="1" id="KW-0812">Transmembrane</keyword>
<dbReference type="EMBL" id="UYYB01107723">
    <property type="protein sequence ID" value="VDM80204.1"/>
    <property type="molecule type" value="Genomic_DNA"/>
</dbReference>
<keyword evidence="1" id="KW-1133">Transmembrane helix</keyword>
<accession>A0A3P7JNF9</accession>
<feature type="transmembrane region" description="Helical" evidence="1">
    <location>
        <begin position="20"/>
        <end position="40"/>
    </location>
</feature>
<evidence type="ECO:0000313" key="2">
    <source>
        <dbReference type="EMBL" id="VDM80204.1"/>
    </source>
</evidence>
<keyword evidence="1" id="KW-0472">Membrane</keyword>
<protein>
    <submittedName>
        <fullName evidence="2">Uncharacterized protein</fullName>
    </submittedName>
</protein>
<evidence type="ECO:0000313" key="3">
    <source>
        <dbReference type="Proteomes" id="UP000270094"/>
    </source>
</evidence>
<dbReference type="AlphaFoldDB" id="A0A3P7JNF9"/>
<name>A0A3P7JNF9_STRVU</name>
<proteinExistence type="predicted"/>
<sequence length="102" mass="12002">MWDSPGSRNDWLLRSLGTYQFQICLQVLLAICYAMALRAISVADINERPTYESTKHLEGHIKGEPHEHFKTRLMHKDYIKVEEKMPVTLLRETVYDEEIPVR</sequence>